<reference evidence="3" key="1">
    <citation type="journal article" date="2013" name="Science">
        <title>The Amborella genome and the evolution of flowering plants.</title>
        <authorList>
            <consortium name="Amborella Genome Project"/>
        </authorList>
    </citation>
    <scope>NUCLEOTIDE SEQUENCE [LARGE SCALE GENOMIC DNA]</scope>
</reference>
<evidence type="ECO:0008006" key="4">
    <source>
        <dbReference type="Google" id="ProtNLM"/>
    </source>
</evidence>
<dbReference type="Proteomes" id="UP000017836">
    <property type="component" value="Unassembled WGS sequence"/>
</dbReference>
<evidence type="ECO:0000256" key="1">
    <source>
        <dbReference type="SAM" id="MobiDB-lite"/>
    </source>
</evidence>
<dbReference type="HOGENOM" id="CLU_068553_1_0_1"/>
<evidence type="ECO:0000313" key="2">
    <source>
        <dbReference type="EMBL" id="ERN08838.1"/>
    </source>
</evidence>
<gene>
    <name evidence="2" type="ORF">AMTR_s00015p00058540</name>
</gene>
<feature type="region of interest" description="Disordered" evidence="1">
    <location>
        <begin position="128"/>
        <end position="175"/>
    </location>
</feature>
<dbReference type="AlphaFoldDB" id="W1PLC6"/>
<evidence type="ECO:0000313" key="3">
    <source>
        <dbReference type="Proteomes" id="UP000017836"/>
    </source>
</evidence>
<keyword evidence="3" id="KW-1185">Reference proteome</keyword>
<organism evidence="2 3">
    <name type="scientific">Amborella trichopoda</name>
    <dbReference type="NCBI Taxonomy" id="13333"/>
    <lineage>
        <taxon>Eukaryota</taxon>
        <taxon>Viridiplantae</taxon>
        <taxon>Streptophyta</taxon>
        <taxon>Embryophyta</taxon>
        <taxon>Tracheophyta</taxon>
        <taxon>Spermatophyta</taxon>
        <taxon>Magnoliopsida</taxon>
        <taxon>Amborellales</taxon>
        <taxon>Amborellaceae</taxon>
        <taxon>Amborella</taxon>
    </lineage>
</organism>
<name>W1PLC6_AMBTC</name>
<dbReference type="Gramene" id="ERN08838">
    <property type="protein sequence ID" value="ERN08838"/>
    <property type="gene ID" value="AMTR_s00015p00058540"/>
</dbReference>
<sequence>MTLNDGLYPCNLGMGFFVECRSHLFAICKWVELLTPGQRLETCSIPLRFSKLTPTLEDVTLILGVRSEGEPFLSIPPRMSTSYASDCKELLGIPFEEIRGRHDSKIHLGKLRWEFTGVPHRLERMIGGHAPVSVGRRPSHREKAPVEEDDARGESSHPSTGGAARSSRDAEGVGRDTPYLGDESAFFDEDTVPPLVLLTDEEWREQERERIRDAHELAMIEDELEVFRQEVDLTIDHGPLSDSEIHSMWAVLVCLFREFLFVGRFKGLAHLSVVWATRQLDYLERVAWGPVIVGLCGQRSPLLGGLFNLPPSLGMGAHHHSSPSLRSTGAIIPDDSLLVIWRVGF</sequence>
<dbReference type="EMBL" id="KI393208">
    <property type="protein sequence ID" value="ERN08838.1"/>
    <property type="molecule type" value="Genomic_DNA"/>
</dbReference>
<accession>W1PLC6</accession>
<proteinExistence type="predicted"/>
<protein>
    <recommendedName>
        <fullName evidence="4">Aminotransferase-like plant mobile domain-containing protein</fullName>
    </recommendedName>
</protein>